<accession>A0ABS5TLR5</accession>
<proteinExistence type="predicted"/>
<reference evidence="1 2" key="1">
    <citation type="submission" date="2021-05" db="EMBL/GenBank/DDBJ databases">
        <title>Kineosporia and Streptomyces sp. nov. two new marine actinobacteria isolated from Coral.</title>
        <authorList>
            <person name="Buangrab K."/>
            <person name="Sutthacheep M."/>
            <person name="Yeemin T."/>
            <person name="Harunari E."/>
            <person name="Igarashi Y."/>
            <person name="Kanchanasin P."/>
            <person name="Tanasupawat S."/>
            <person name="Phongsopitanun W."/>
        </authorList>
    </citation>
    <scope>NUCLEOTIDE SEQUENCE [LARGE SCALE GENOMIC DNA]</scope>
    <source>
        <strain evidence="1 2">J2-2</strain>
    </source>
</reference>
<evidence type="ECO:0000313" key="2">
    <source>
        <dbReference type="Proteomes" id="UP001197247"/>
    </source>
</evidence>
<dbReference type="RefSeq" id="WP_214158159.1">
    <property type="nucleotide sequence ID" value="NZ_JAHBAY010000010.1"/>
</dbReference>
<dbReference type="EMBL" id="JAHBAY010000010">
    <property type="protein sequence ID" value="MBT0771788.1"/>
    <property type="molecule type" value="Genomic_DNA"/>
</dbReference>
<sequence length="194" mass="21569">MPSLVTSTDICIDVPIHWDLPDVPAGTDWQLDLAADDGGILEYGSGPSHGHDAILWCSSDMPGEHYVSGTIEYLDEDGTSYEDVISLVYKIQKMNTKATIRPGRQSPRVDQVFTLKGCVTAGGKRQTFRKAAIEYHWPGKSWRRLKYTYTDTVGCYEEATVSPSDGVLRIRIRVPADDLSKAGYSKTIKVKVRK</sequence>
<name>A0ABS5TLR5_9ACTN</name>
<protein>
    <recommendedName>
        <fullName evidence="3">Ig-like domain-containing protein</fullName>
    </recommendedName>
</protein>
<evidence type="ECO:0000313" key="1">
    <source>
        <dbReference type="EMBL" id="MBT0771788.1"/>
    </source>
</evidence>
<dbReference type="Proteomes" id="UP001197247">
    <property type="component" value="Unassembled WGS sequence"/>
</dbReference>
<keyword evidence="2" id="KW-1185">Reference proteome</keyword>
<evidence type="ECO:0008006" key="3">
    <source>
        <dbReference type="Google" id="ProtNLM"/>
    </source>
</evidence>
<gene>
    <name evidence="1" type="ORF">KIH74_22800</name>
</gene>
<organism evidence="1 2">
    <name type="scientific">Kineosporia corallincola</name>
    <dbReference type="NCBI Taxonomy" id="2835133"/>
    <lineage>
        <taxon>Bacteria</taxon>
        <taxon>Bacillati</taxon>
        <taxon>Actinomycetota</taxon>
        <taxon>Actinomycetes</taxon>
        <taxon>Kineosporiales</taxon>
        <taxon>Kineosporiaceae</taxon>
        <taxon>Kineosporia</taxon>
    </lineage>
</organism>
<comment type="caution">
    <text evidence="1">The sequence shown here is derived from an EMBL/GenBank/DDBJ whole genome shotgun (WGS) entry which is preliminary data.</text>
</comment>